<evidence type="ECO:0000313" key="3">
    <source>
        <dbReference type="Proteomes" id="UP000076998"/>
    </source>
</evidence>
<sequence>MSAPAVPPRLRRSGAGAVLAVGVLQAVAIAVTGALWFLRGVFAGGSCSPSCDWGTADAAGMLFGGAILASLALTAVAAVVAWRTGRDLAWVPLVSASVVVAGYLAAAVVFDAAMR</sequence>
<evidence type="ECO:0000313" key="2">
    <source>
        <dbReference type="EMBL" id="OAH49453.1"/>
    </source>
</evidence>
<dbReference type="Proteomes" id="UP000076998">
    <property type="component" value="Unassembled WGS sequence"/>
</dbReference>
<name>A0A177K7T8_9MICO</name>
<evidence type="ECO:0000256" key="1">
    <source>
        <dbReference type="SAM" id="Phobius"/>
    </source>
</evidence>
<feature type="transmembrane region" description="Helical" evidence="1">
    <location>
        <begin position="58"/>
        <end position="82"/>
    </location>
</feature>
<reference evidence="2 3" key="1">
    <citation type="submission" date="2016-02" db="EMBL/GenBank/DDBJ databases">
        <authorList>
            <person name="Wen L."/>
            <person name="He K."/>
            <person name="Yang H."/>
        </authorList>
    </citation>
    <scope>NUCLEOTIDE SEQUENCE [LARGE SCALE GENOMIC DNA]</scope>
    <source>
        <strain evidence="2 3">CD11_3</strain>
    </source>
</reference>
<protein>
    <submittedName>
        <fullName evidence="2">Uncharacterized protein</fullName>
    </submittedName>
</protein>
<accession>A0A177K7T8</accession>
<dbReference type="EMBL" id="LSTV01000004">
    <property type="protein sequence ID" value="OAH49453.1"/>
    <property type="molecule type" value="Genomic_DNA"/>
</dbReference>
<feature type="transmembrane region" description="Helical" evidence="1">
    <location>
        <begin position="17"/>
        <end position="38"/>
    </location>
</feature>
<dbReference type="OrthoDB" id="5083899at2"/>
<keyword evidence="1" id="KW-1133">Transmembrane helix</keyword>
<keyword evidence="1" id="KW-0472">Membrane</keyword>
<keyword evidence="1" id="KW-0812">Transmembrane</keyword>
<dbReference type="AlphaFoldDB" id="A0A177K7T8"/>
<proteinExistence type="predicted"/>
<organism evidence="2 3">
    <name type="scientific">Microbacterium oleivorans</name>
    <dbReference type="NCBI Taxonomy" id="273677"/>
    <lineage>
        <taxon>Bacteria</taxon>
        <taxon>Bacillati</taxon>
        <taxon>Actinomycetota</taxon>
        <taxon>Actinomycetes</taxon>
        <taxon>Micrococcales</taxon>
        <taxon>Microbacteriaceae</taxon>
        <taxon>Microbacterium</taxon>
    </lineage>
</organism>
<comment type="caution">
    <text evidence="2">The sequence shown here is derived from an EMBL/GenBank/DDBJ whole genome shotgun (WGS) entry which is preliminary data.</text>
</comment>
<gene>
    <name evidence="2" type="ORF">AYL44_11385</name>
</gene>
<feature type="transmembrane region" description="Helical" evidence="1">
    <location>
        <begin position="89"/>
        <end position="110"/>
    </location>
</feature>
<dbReference type="RefSeq" id="WP_064003406.1">
    <property type="nucleotide sequence ID" value="NZ_LSTV01000004.1"/>
</dbReference>